<sequence length="292" mass="30170">MRFAGTAALWLATTIALGVAVPAVWGQLNVVGEDGYAALAQRAAADPALQSAMASELSTRAMALVAERGGGRYPVDGAEVHDAASAFTAGPSFPPLFARVNRVAHGWLFTDPRAGGDQWVVDVAPMLDDDAFRRVLSRHHVTPPAHLTVPITVSMPATSGSLRQGQLSRLAAWSPWVSIGATALTGLFALLTVAASRHRGQALTGLGVSALLVGAAGWAGIEAGGPYVDDALNRTTGNVRQIAEAMIARAEADLRQWLTLTLVAGAALIGLGVLVAVLGGLRKQARPAPQSL</sequence>
<keyword evidence="4" id="KW-1185">Reference proteome</keyword>
<feature type="transmembrane region" description="Helical" evidence="1">
    <location>
        <begin position="173"/>
        <end position="195"/>
    </location>
</feature>
<feature type="transmembrane region" description="Helical" evidence="1">
    <location>
        <begin position="202"/>
        <end position="221"/>
    </location>
</feature>
<organism evidence="2 5">
    <name type="scientific">Mycobacterium alsense</name>
    <dbReference type="NCBI Taxonomy" id="324058"/>
    <lineage>
        <taxon>Bacteria</taxon>
        <taxon>Bacillati</taxon>
        <taxon>Actinomycetota</taxon>
        <taxon>Actinomycetes</taxon>
        <taxon>Mycobacteriales</taxon>
        <taxon>Mycobacteriaceae</taxon>
        <taxon>Mycobacterium</taxon>
    </lineage>
</organism>
<reference evidence="2" key="3">
    <citation type="journal article" date="2022" name="BMC Genomics">
        <title>Comparative genome analysis of mycobacteria focusing on tRNA and non-coding RNA.</title>
        <authorList>
            <person name="Behra P.R.K."/>
            <person name="Pettersson B.M.F."/>
            <person name="Ramesh M."/>
            <person name="Das S."/>
            <person name="Dasgupta S."/>
            <person name="Kirsebom L.A."/>
        </authorList>
    </citation>
    <scope>NUCLEOTIDE SEQUENCE</scope>
    <source>
        <strain evidence="2">CCUG 55640</strain>
    </source>
</reference>
<gene>
    <name evidence="3" type="ORF">BST11_10605</name>
    <name evidence="2" type="ORF">H7K38_07820</name>
</gene>
<dbReference type="AlphaFoldDB" id="A0AA41XMZ0"/>
<reference evidence="3 4" key="1">
    <citation type="submission" date="2017-02" db="EMBL/GenBank/DDBJ databases">
        <title>The new phylogeny of genus Mycobacterium.</title>
        <authorList>
            <person name="Tortoli E."/>
            <person name="Trovato A."/>
            <person name="Cirillo D.M."/>
        </authorList>
    </citation>
    <scope>NUCLEOTIDE SEQUENCE [LARGE SCALE GENOMIC DNA]</scope>
    <source>
        <strain evidence="3 4">DSM 45230</strain>
    </source>
</reference>
<keyword evidence="1" id="KW-0812">Transmembrane</keyword>
<protein>
    <submittedName>
        <fullName evidence="2">Uncharacterized protein</fullName>
    </submittedName>
</protein>
<evidence type="ECO:0000256" key="1">
    <source>
        <dbReference type="SAM" id="Phobius"/>
    </source>
</evidence>
<feature type="transmembrane region" description="Helical" evidence="1">
    <location>
        <begin position="257"/>
        <end position="281"/>
    </location>
</feature>
<dbReference type="EMBL" id="MVHD01000014">
    <property type="protein sequence ID" value="OQZ90840.1"/>
    <property type="molecule type" value="Genomic_DNA"/>
</dbReference>
<accession>A0AA41XMZ0</accession>
<reference evidence="2" key="2">
    <citation type="submission" date="2020-07" db="EMBL/GenBank/DDBJ databases">
        <authorList>
            <person name="Pettersson B.M.F."/>
            <person name="Behra P.R.K."/>
            <person name="Ramesh M."/>
            <person name="Das S."/>
            <person name="Dasgupta S."/>
            <person name="Kirsebom L.A."/>
        </authorList>
    </citation>
    <scope>NUCLEOTIDE SEQUENCE</scope>
    <source>
        <strain evidence="2">CCUG 55640</strain>
    </source>
</reference>
<dbReference type="Proteomes" id="UP000192319">
    <property type="component" value="Unassembled WGS sequence"/>
</dbReference>
<name>A0AA41XMZ0_9MYCO</name>
<dbReference type="Proteomes" id="UP001141650">
    <property type="component" value="Unassembled WGS sequence"/>
</dbReference>
<evidence type="ECO:0000313" key="2">
    <source>
        <dbReference type="EMBL" id="MCV7378562.1"/>
    </source>
</evidence>
<proteinExistence type="predicted"/>
<dbReference type="RefSeq" id="WP_083137938.1">
    <property type="nucleotide sequence ID" value="NZ_JACKVH010000012.1"/>
</dbReference>
<keyword evidence="1" id="KW-1133">Transmembrane helix</keyword>
<dbReference type="EMBL" id="JACKVH010000012">
    <property type="protein sequence ID" value="MCV7378562.1"/>
    <property type="molecule type" value="Genomic_DNA"/>
</dbReference>
<evidence type="ECO:0000313" key="3">
    <source>
        <dbReference type="EMBL" id="OQZ90840.1"/>
    </source>
</evidence>
<evidence type="ECO:0000313" key="5">
    <source>
        <dbReference type="Proteomes" id="UP001141650"/>
    </source>
</evidence>
<keyword evidence="1" id="KW-0472">Membrane</keyword>
<comment type="caution">
    <text evidence="2">The sequence shown here is derived from an EMBL/GenBank/DDBJ whole genome shotgun (WGS) entry which is preliminary data.</text>
</comment>
<evidence type="ECO:0000313" key="4">
    <source>
        <dbReference type="Proteomes" id="UP000192319"/>
    </source>
</evidence>